<evidence type="ECO:0000256" key="2">
    <source>
        <dbReference type="ARBA" id="ARBA00022448"/>
    </source>
</evidence>
<gene>
    <name evidence="10" type="ORF">J2S15_001279</name>
</gene>
<keyword evidence="3" id="KW-1003">Cell membrane</keyword>
<keyword evidence="5" id="KW-0598">Phosphotransferase system</keyword>
<evidence type="ECO:0000256" key="4">
    <source>
        <dbReference type="ARBA" id="ARBA00022597"/>
    </source>
</evidence>
<evidence type="ECO:0000256" key="6">
    <source>
        <dbReference type="ARBA" id="ARBA00022692"/>
    </source>
</evidence>
<keyword evidence="6 9" id="KW-0812">Transmembrane</keyword>
<feature type="transmembrane region" description="Helical" evidence="9">
    <location>
        <begin position="97"/>
        <end position="127"/>
    </location>
</feature>
<dbReference type="EMBL" id="JAUSUR010000002">
    <property type="protein sequence ID" value="MDQ0360534.1"/>
    <property type="molecule type" value="Genomic_DNA"/>
</dbReference>
<evidence type="ECO:0000256" key="9">
    <source>
        <dbReference type="SAM" id="Phobius"/>
    </source>
</evidence>
<evidence type="ECO:0000256" key="1">
    <source>
        <dbReference type="ARBA" id="ARBA00004651"/>
    </source>
</evidence>
<comment type="caution">
    <text evidence="10">The sequence shown here is derived from an EMBL/GenBank/DDBJ whole genome shotgun (WGS) entry which is preliminary data.</text>
</comment>
<keyword evidence="8 9" id="KW-0472">Membrane</keyword>
<dbReference type="InterPro" id="IPR004700">
    <property type="entry name" value="PTS_IIC_man"/>
</dbReference>
<keyword evidence="2" id="KW-0813">Transport</keyword>
<sequence length="146" mass="15882">MAGSFWLHRIEKYVEQGKFKSVYNTVLIGNFFGGRILIANVLPIILYLVLGSVFINDILGVIPQELITGLSTAGKVLPALGMAILLKYLPLKGNFQYLILGFVLFSYVNLPILAIALIGVVIAVTIYHNLEKEAKMSVTAGGIGDE</sequence>
<evidence type="ECO:0000313" key="11">
    <source>
        <dbReference type="Proteomes" id="UP001230220"/>
    </source>
</evidence>
<proteinExistence type="predicted"/>
<accession>A0ABU0E0X9</accession>
<dbReference type="Pfam" id="PF03609">
    <property type="entry name" value="EII-Sor"/>
    <property type="match status" value="1"/>
</dbReference>
<keyword evidence="7 9" id="KW-1133">Transmembrane helix</keyword>
<evidence type="ECO:0000256" key="8">
    <source>
        <dbReference type="ARBA" id="ARBA00023136"/>
    </source>
</evidence>
<keyword evidence="4" id="KW-0762">Sugar transport</keyword>
<dbReference type="Proteomes" id="UP001230220">
    <property type="component" value="Unassembled WGS sequence"/>
</dbReference>
<name>A0ABU0E0X9_9FIRM</name>
<evidence type="ECO:0000256" key="7">
    <source>
        <dbReference type="ARBA" id="ARBA00022989"/>
    </source>
</evidence>
<organism evidence="10 11">
    <name type="scientific">Breznakia pachnodae</name>
    <dbReference type="NCBI Taxonomy" id="265178"/>
    <lineage>
        <taxon>Bacteria</taxon>
        <taxon>Bacillati</taxon>
        <taxon>Bacillota</taxon>
        <taxon>Erysipelotrichia</taxon>
        <taxon>Erysipelotrichales</taxon>
        <taxon>Erysipelotrichaceae</taxon>
        <taxon>Breznakia</taxon>
    </lineage>
</organism>
<reference evidence="10 11" key="1">
    <citation type="submission" date="2023-07" db="EMBL/GenBank/DDBJ databases">
        <title>Genomic Encyclopedia of Type Strains, Phase IV (KMG-IV): sequencing the most valuable type-strain genomes for metagenomic binning, comparative biology and taxonomic classification.</title>
        <authorList>
            <person name="Goeker M."/>
        </authorList>
    </citation>
    <scope>NUCLEOTIDE SEQUENCE [LARGE SCALE GENOMIC DNA]</scope>
    <source>
        <strain evidence="10 11">DSM 16784</strain>
    </source>
</reference>
<evidence type="ECO:0000256" key="5">
    <source>
        <dbReference type="ARBA" id="ARBA00022683"/>
    </source>
</evidence>
<protein>
    <submittedName>
        <fullName evidence="10">Mannose/fructose/N-acetylgalactosamine-specific phosphotransferase system component IIC</fullName>
    </submittedName>
</protein>
<evidence type="ECO:0000313" key="10">
    <source>
        <dbReference type="EMBL" id="MDQ0360534.1"/>
    </source>
</evidence>
<evidence type="ECO:0000256" key="3">
    <source>
        <dbReference type="ARBA" id="ARBA00022475"/>
    </source>
</evidence>
<comment type="subcellular location">
    <subcellularLocation>
        <location evidence="1">Cell membrane</location>
        <topology evidence="1">Multi-pass membrane protein</topology>
    </subcellularLocation>
</comment>
<keyword evidence="11" id="KW-1185">Reference proteome</keyword>
<feature type="transmembrane region" description="Helical" evidence="9">
    <location>
        <begin position="74"/>
        <end position="91"/>
    </location>
</feature>